<dbReference type="Pfam" id="PF01061">
    <property type="entry name" value="ABC2_membrane"/>
    <property type="match status" value="1"/>
</dbReference>
<feature type="transmembrane region" description="Helical" evidence="11">
    <location>
        <begin position="465"/>
        <end position="488"/>
    </location>
</feature>
<proteinExistence type="inferred from homology"/>
<sequence>MHQFEAFSKTNDSRRGYSSPSLLLMPVTSLSSLGQSSPTRLQSYHLYRKSASVVAARGVEVAMEIEARPSWLDLPATAAAYLVWEDLTAVLPNYGSSRPVKKLLQGLNGYAVPGRILAILGPSGSGKSTLLDSLAGRLGRNVVLTGRVLLNGKKRRLDYGAVAYVTQDSVFLGTLTVRETITYSAHLRLPTTMSKKEVAEVVEATIEEMGLHDCTNRAIGNWHLRGISGGEKKRLSIALEILTRPRLLFLDEPTSGLDSASAFFVIQTLKQIAIDGNKTIITSIHQPSSEVFTLLDELCLLSGGEAVYFGNAKLATQFFAEVGFPCPSRRNPSDHFLRCINSDFDRVNATMRGSMKLLGDKEPSTDPLSKLGTSEIKAILVERYMSSEYAARTRKQIQEISKIEGLTIESNKGSQATWWKQLRTLTKRSFINMSRDMGYYWLRLIIYMLVSVCVGSIYFDVGTSYTAILARSSCGAFVSGFMTFMSIGGFPSFIEEMKVFIHERQNGHYGVAVFILSNFLSSTPFLAAIGLVSGSITYYMVKFRTGFAFGHYAYFTISLYASIAVIESLMMIVASLVPNFLMGIITGAGIIGIMMMTAGFFRLLPDLPKPVWRYPISLISYGSWALQGNYKNDLIGLEFDPLVPGDPKISGEYIIENIFGIDLKRSKWIDLMAIFVLLISYRIIFFLIVKLREKASPVFRMIYARAALKQSTLKRRKHSFSSRYPPQNPLALQEGLSSPLP</sequence>
<feature type="transmembrane region" description="Helical" evidence="11">
    <location>
        <begin position="671"/>
        <end position="691"/>
    </location>
</feature>
<dbReference type="Gene3D" id="3.40.50.300">
    <property type="entry name" value="P-loop containing nucleotide triphosphate hydrolases"/>
    <property type="match status" value="1"/>
</dbReference>
<accession>A0AAQ3JUW1</accession>
<dbReference type="GO" id="GO:0016020">
    <property type="term" value="C:membrane"/>
    <property type="evidence" value="ECO:0007669"/>
    <property type="project" value="UniProtKB-SubCell"/>
</dbReference>
<evidence type="ECO:0000256" key="2">
    <source>
        <dbReference type="ARBA" id="ARBA00005814"/>
    </source>
</evidence>
<dbReference type="GO" id="GO:0005524">
    <property type="term" value="F:ATP binding"/>
    <property type="evidence" value="ECO:0007669"/>
    <property type="project" value="UniProtKB-KW"/>
</dbReference>
<evidence type="ECO:0000256" key="11">
    <source>
        <dbReference type="SAM" id="Phobius"/>
    </source>
</evidence>
<evidence type="ECO:0000313" key="13">
    <source>
        <dbReference type="EMBL" id="WOK96814.1"/>
    </source>
</evidence>
<dbReference type="AlphaFoldDB" id="A0AAQ3JUW1"/>
<dbReference type="GO" id="GO:0009651">
    <property type="term" value="P:response to salt stress"/>
    <property type="evidence" value="ECO:0007669"/>
    <property type="project" value="UniProtKB-ARBA"/>
</dbReference>
<feature type="transmembrane region" description="Helical" evidence="11">
    <location>
        <begin position="440"/>
        <end position="459"/>
    </location>
</feature>
<keyword evidence="5 11" id="KW-0812">Transmembrane</keyword>
<feature type="domain" description="ABC transporter" evidence="12">
    <location>
        <begin position="82"/>
        <end position="328"/>
    </location>
</feature>
<evidence type="ECO:0000256" key="10">
    <source>
        <dbReference type="SAM" id="MobiDB-lite"/>
    </source>
</evidence>
<keyword evidence="9 11" id="KW-0472">Membrane</keyword>
<evidence type="ECO:0000256" key="7">
    <source>
        <dbReference type="ARBA" id="ARBA00022840"/>
    </source>
</evidence>
<dbReference type="InterPro" id="IPR013525">
    <property type="entry name" value="ABC2_TM"/>
</dbReference>
<dbReference type="InterPro" id="IPR017871">
    <property type="entry name" value="ABC_transporter-like_CS"/>
</dbReference>
<feature type="transmembrane region" description="Helical" evidence="11">
    <location>
        <begin position="552"/>
        <end position="573"/>
    </location>
</feature>
<evidence type="ECO:0000256" key="6">
    <source>
        <dbReference type="ARBA" id="ARBA00022741"/>
    </source>
</evidence>
<dbReference type="InterPro" id="IPR052215">
    <property type="entry name" value="Plant_ABCG"/>
</dbReference>
<evidence type="ECO:0000256" key="5">
    <source>
        <dbReference type="ARBA" id="ARBA00022692"/>
    </source>
</evidence>
<evidence type="ECO:0000256" key="8">
    <source>
        <dbReference type="ARBA" id="ARBA00022989"/>
    </source>
</evidence>
<dbReference type="InterPro" id="IPR003439">
    <property type="entry name" value="ABC_transporter-like_ATP-bd"/>
</dbReference>
<keyword evidence="7" id="KW-0067">ATP-binding</keyword>
<keyword evidence="3" id="KW-0813">Transport</keyword>
<dbReference type="GO" id="GO:0016887">
    <property type="term" value="F:ATP hydrolysis activity"/>
    <property type="evidence" value="ECO:0007669"/>
    <property type="project" value="InterPro"/>
</dbReference>
<evidence type="ECO:0000256" key="4">
    <source>
        <dbReference type="ARBA" id="ARBA00022553"/>
    </source>
</evidence>
<dbReference type="PANTHER" id="PTHR48042">
    <property type="entry name" value="ABC TRANSPORTER G FAMILY MEMBER 11"/>
    <property type="match status" value="1"/>
</dbReference>
<dbReference type="Pfam" id="PF00005">
    <property type="entry name" value="ABC_tran"/>
    <property type="match status" value="1"/>
</dbReference>
<dbReference type="PANTHER" id="PTHR48042:SF18">
    <property type="entry name" value="ABC TRANSPORTER G FAMILY MEMBER 12"/>
    <property type="match status" value="1"/>
</dbReference>
<reference evidence="13 14" key="1">
    <citation type="submission" date="2023-10" db="EMBL/GenBank/DDBJ databases">
        <title>Chromosome-scale genome assembly provides insights into flower coloration mechanisms of Canna indica.</title>
        <authorList>
            <person name="Li C."/>
        </authorList>
    </citation>
    <scope>NUCLEOTIDE SEQUENCE [LARGE SCALE GENOMIC DNA]</scope>
    <source>
        <tissue evidence="13">Flower</tissue>
    </source>
</reference>
<dbReference type="EMBL" id="CP136891">
    <property type="protein sequence ID" value="WOK96814.1"/>
    <property type="molecule type" value="Genomic_DNA"/>
</dbReference>
<keyword evidence="14" id="KW-1185">Reference proteome</keyword>
<evidence type="ECO:0000256" key="9">
    <source>
        <dbReference type="ARBA" id="ARBA00023136"/>
    </source>
</evidence>
<dbReference type="Pfam" id="PF19055">
    <property type="entry name" value="ABC2_membrane_7"/>
    <property type="match status" value="1"/>
</dbReference>
<feature type="transmembrane region" description="Helical" evidence="11">
    <location>
        <begin position="580"/>
        <end position="604"/>
    </location>
</feature>
<keyword evidence="6" id="KW-0547">Nucleotide-binding</keyword>
<protein>
    <recommendedName>
        <fullName evidence="12">ABC transporter domain-containing protein</fullName>
    </recommendedName>
</protein>
<evidence type="ECO:0000256" key="1">
    <source>
        <dbReference type="ARBA" id="ARBA00004141"/>
    </source>
</evidence>
<gene>
    <name evidence="13" type="ORF">Cni_G05522</name>
</gene>
<dbReference type="InterPro" id="IPR003593">
    <property type="entry name" value="AAA+_ATPase"/>
</dbReference>
<dbReference type="PROSITE" id="PS50893">
    <property type="entry name" value="ABC_TRANSPORTER_2"/>
    <property type="match status" value="1"/>
</dbReference>
<evidence type="ECO:0000259" key="12">
    <source>
        <dbReference type="PROSITE" id="PS50893"/>
    </source>
</evidence>
<evidence type="ECO:0000313" key="14">
    <source>
        <dbReference type="Proteomes" id="UP001327560"/>
    </source>
</evidence>
<dbReference type="FunFam" id="3.40.50.300:FF:000504">
    <property type="entry name" value="ABC transporter G family member 11"/>
    <property type="match status" value="1"/>
</dbReference>
<feature type="transmembrane region" description="Helical" evidence="11">
    <location>
        <begin position="509"/>
        <end position="532"/>
    </location>
</feature>
<dbReference type="Proteomes" id="UP001327560">
    <property type="component" value="Chromosome 2"/>
</dbReference>
<dbReference type="SUPFAM" id="SSF52540">
    <property type="entry name" value="P-loop containing nucleoside triphosphate hydrolases"/>
    <property type="match status" value="1"/>
</dbReference>
<evidence type="ECO:0000256" key="3">
    <source>
        <dbReference type="ARBA" id="ARBA00022448"/>
    </source>
</evidence>
<feature type="region of interest" description="Disordered" evidence="10">
    <location>
        <begin position="719"/>
        <end position="741"/>
    </location>
</feature>
<keyword evidence="4" id="KW-0597">Phosphoprotein</keyword>
<dbReference type="InterPro" id="IPR043926">
    <property type="entry name" value="ABCG_dom"/>
</dbReference>
<name>A0AAQ3JUW1_9LILI</name>
<dbReference type="GO" id="GO:0140359">
    <property type="term" value="F:ABC-type transporter activity"/>
    <property type="evidence" value="ECO:0007669"/>
    <property type="project" value="InterPro"/>
</dbReference>
<keyword evidence="8 11" id="KW-1133">Transmembrane helix</keyword>
<comment type="subcellular location">
    <subcellularLocation>
        <location evidence="1">Membrane</location>
        <topology evidence="1">Multi-pass membrane protein</topology>
    </subcellularLocation>
</comment>
<dbReference type="PROSITE" id="PS00211">
    <property type="entry name" value="ABC_TRANSPORTER_1"/>
    <property type="match status" value="1"/>
</dbReference>
<organism evidence="13 14">
    <name type="scientific">Canna indica</name>
    <name type="common">Indian-shot</name>
    <dbReference type="NCBI Taxonomy" id="4628"/>
    <lineage>
        <taxon>Eukaryota</taxon>
        <taxon>Viridiplantae</taxon>
        <taxon>Streptophyta</taxon>
        <taxon>Embryophyta</taxon>
        <taxon>Tracheophyta</taxon>
        <taxon>Spermatophyta</taxon>
        <taxon>Magnoliopsida</taxon>
        <taxon>Liliopsida</taxon>
        <taxon>Zingiberales</taxon>
        <taxon>Cannaceae</taxon>
        <taxon>Canna</taxon>
    </lineage>
</organism>
<dbReference type="SMART" id="SM00382">
    <property type="entry name" value="AAA"/>
    <property type="match status" value="1"/>
</dbReference>
<comment type="similarity">
    <text evidence="2">Belongs to the ABC transporter superfamily. ABCG family. Eye pigment precursor importer (TC 3.A.1.204) subfamily.</text>
</comment>
<dbReference type="InterPro" id="IPR027417">
    <property type="entry name" value="P-loop_NTPase"/>
</dbReference>